<evidence type="ECO:0000313" key="3">
    <source>
        <dbReference type="Proteomes" id="UP000186817"/>
    </source>
</evidence>
<feature type="region of interest" description="Disordered" evidence="1">
    <location>
        <begin position="94"/>
        <end position="113"/>
    </location>
</feature>
<evidence type="ECO:0000256" key="1">
    <source>
        <dbReference type="SAM" id="MobiDB-lite"/>
    </source>
</evidence>
<protein>
    <submittedName>
        <fullName evidence="2">Uncharacterized protein</fullName>
    </submittedName>
</protein>
<sequence>MYQREHSLTVEGIRLRSDTCFKVNIRLEMASLVRIVLRELCIQSAGKAQEPRLQLRGHGTKEKLFWNTYQCASYLKDMIIVLVQLPLFGEDDELNQSSGPLRPETPKSDNAQTMSMVRKSVNVRNTVTAFRTKWTEFP</sequence>
<keyword evidence="3" id="KW-1185">Reference proteome</keyword>
<dbReference type="EMBL" id="LSRX01000361">
    <property type="protein sequence ID" value="OLP99454.1"/>
    <property type="molecule type" value="Genomic_DNA"/>
</dbReference>
<proteinExistence type="predicted"/>
<organism evidence="2 3">
    <name type="scientific">Symbiodinium microadriaticum</name>
    <name type="common">Dinoflagellate</name>
    <name type="synonym">Zooxanthella microadriatica</name>
    <dbReference type="NCBI Taxonomy" id="2951"/>
    <lineage>
        <taxon>Eukaryota</taxon>
        <taxon>Sar</taxon>
        <taxon>Alveolata</taxon>
        <taxon>Dinophyceae</taxon>
        <taxon>Suessiales</taxon>
        <taxon>Symbiodiniaceae</taxon>
        <taxon>Symbiodinium</taxon>
    </lineage>
</organism>
<comment type="caution">
    <text evidence="2">The sequence shown here is derived from an EMBL/GenBank/DDBJ whole genome shotgun (WGS) entry which is preliminary data.</text>
</comment>
<dbReference type="Proteomes" id="UP000186817">
    <property type="component" value="Unassembled WGS sequence"/>
</dbReference>
<evidence type="ECO:0000313" key="2">
    <source>
        <dbReference type="EMBL" id="OLP99454.1"/>
    </source>
</evidence>
<name>A0A1Q9DWA4_SYMMI</name>
<dbReference type="AlphaFoldDB" id="A0A1Q9DWA4"/>
<reference evidence="2 3" key="1">
    <citation type="submission" date="2016-02" db="EMBL/GenBank/DDBJ databases">
        <title>Genome analysis of coral dinoflagellate symbionts highlights evolutionary adaptations to a symbiotic lifestyle.</title>
        <authorList>
            <person name="Aranda M."/>
            <person name="Li Y."/>
            <person name="Liew Y.J."/>
            <person name="Baumgarten S."/>
            <person name="Simakov O."/>
            <person name="Wilson M."/>
            <person name="Piel J."/>
            <person name="Ashoor H."/>
            <person name="Bougouffa S."/>
            <person name="Bajic V.B."/>
            <person name="Ryu T."/>
            <person name="Ravasi T."/>
            <person name="Bayer T."/>
            <person name="Micklem G."/>
            <person name="Kim H."/>
            <person name="Bhak J."/>
            <person name="Lajeunesse T.C."/>
            <person name="Voolstra C.R."/>
        </authorList>
    </citation>
    <scope>NUCLEOTIDE SEQUENCE [LARGE SCALE GENOMIC DNA]</scope>
    <source>
        <strain evidence="2 3">CCMP2467</strain>
    </source>
</reference>
<accession>A0A1Q9DWA4</accession>
<gene>
    <name evidence="2" type="ORF">AK812_SmicGene17983</name>
</gene>